<evidence type="ECO:0000259" key="7">
    <source>
        <dbReference type="Pfam" id="PF00557"/>
    </source>
</evidence>
<dbReference type="Pfam" id="PF01321">
    <property type="entry name" value="Creatinase_N"/>
    <property type="match status" value="1"/>
</dbReference>
<dbReference type="SUPFAM" id="SSF55920">
    <property type="entry name" value="Creatinase/aminopeptidase"/>
    <property type="match status" value="1"/>
</dbReference>
<evidence type="ECO:0000313" key="10">
    <source>
        <dbReference type="Proteomes" id="UP001221597"/>
    </source>
</evidence>
<reference evidence="9 10" key="1">
    <citation type="submission" date="2023-04" db="EMBL/GenBank/DDBJ databases">
        <title>Genome sequence of Halobacillus naozhouensis KACC 21980.</title>
        <authorList>
            <person name="Kim S."/>
            <person name="Heo J."/>
            <person name="Kwon S.-W."/>
        </authorList>
    </citation>
    <scope>NUCLEOTIDE SEQUENCE [LARGE SCALE GENOMIC DNA]</scope>
    <source>
        <strain evidence="9 10">KCTC 13234</strain>
    </source>
</reference>
<name>A0ABY8IXL9_9BACI</name>
<evidence type="ECO:0000256" key="4">
    <source>
        <dbReference type="ARBA" id="ARBA00022801"/>
    </source>
</evidence>
<dbReference type="PANTHER" id="PTHR46112">
    <property type="entry name" value="AMINOPEPTIDASE"/>
    <property type="match status" value="1"/>
</dbReference>
<dbReference type="Proteomes" id="UP001221597">
    <property type="component" value="Chromosome"/>
</dbReference>
<dbReference type="Gene3D" id="3.40.350.10">
    <property type="entry name" value="Creatinase/prolidase N-terminal domain"/>
    <property type="match status" value="1"/>
</dbReference>
<keyword evidence="5" id="KW-0464">Manganese</keyword>
<feature type="domain" description="Creatinase N-terminal" evidence="8">
    <location>
        <begin position="4"/>
        <end position="139"/>
    </location>
</feature>
<dbReference type="InterPro" id="IPR029149">
    <property type="entry name" value="Creatin/AminoP/Spt16_N"/>
</dbReference>
<evidence type="ECO:0000313" key="9">
    <source>
        <dbReference type="EMBL" id="WFT74572.1"/>
    </source>
</evidence>
<evidence type="ECO:0000256" key="5">
    <source>
        <dbReference type="ARBA" id="ARBA00023211"/>
    </source>
</evidence>
<dbReference type="InterPro" id="IPR050659">
    <property type="entry name" value="Peptidase_M24B"/>
</dbReference>
<dbReference type="PANTHER" id="PTHR46112:SF10">
    <property type="entry name" value="DIPEPTIDASE YKVY-RELATED"/>
    <property type="match status" value="1"/>
</dbReference>
<keyword evidence="4" id="KW-0378">Hydrolase</keyword>
<dbReference type="InterPro" id="IPR036005">
    <property type="entry name" value="Creatinase/aminopeptidase-like"/>
</dbReference>
<dbReference type="RefSeq" id="WP_283076568.1">
    <property type="nucleotide sequence ID" value="NZ_CP121671.1"/>
</dbReference>
<comment type="cofactor">
    <cofactor evidence="1">
        <name>Mn(2+)</name>
        <dbReference type="ChEBI" id="CHEBI:29035"/>
    </cofactor>
</comment>
<accession>A0ABY8IXL9</accession>
<keyword evidence="10" id="KW-1185">Reference proteome</keyword>
<dbReference type="InterPro" id="IPR000994">
    <property type="entry name" value="Pept_M24"/>
</dbReference>
<comment type="similarity">
    <text evidence="2 6">Belongs to the peptidase M24B family.</text>
</comment>
<evidence type="ECO:0000256" key="6">
    <source>
        <dbReference type="RuleBase" id="RU000590"/>
    </source>
</evidence>
<proteinExistence type="inferred from homology"/>
<dbReference type="Gene3D" id="3.90.230.10">
    <property type="entry name" value="Creatinase/methionine aminopeptidase superfamily"/>
    <property type="match status" value="1"/>
</dbReference>
<dbReference type="InterPro" id="IPR001131">
    <property type="entry name" value="Peptidase_M24B_aminopep-P_CS"/>
</dbReference>
<dbReference type="Pfam" id="PF00557">
    <property type="entry name" value="Peptidase_M24"/>
    <property type="match status" value="1"/>
</dbReference>
<sequence>MEHRLDNFSNYLKENQIDMAFLNSTENVFYLTGFHTDPHERLLGLLVFAEADPIVVLPGMEAGQIRDAGWTHEVIGYADHEDPWMMMADKMKQNGISRVKTVGFEKQVLSYGRSESLLSLFDDLSVVDVEGQLNEMRLVKDEQEISIMREAAELADYGVKVGTESLEEDITEMEVLATIEYELKKKGVAEMSFSTMVLFGEKSGQPHGNPGNRRLKAGDFVLFDLGVVWKGYTSDITRTFAYKSVSDEKRAIYEKVKEALEASLSISKPGTRIGDLDQTARDIITEAGYGDLFPHRIGHGLGINVHEFPSMSHLNDGVLKEGMTYTIEPGIYDPAIGGVRLEDDVLVTANGYETLTKTPKDLRIIE</sequence>
<evidence type="ECO:0000256" key="1">
    <source>
        <dbReference type="ARBA" id="ARBA00001936"/>
    </source>
</evidence>
<organism evidence="9 10">
    <name type="scientific">Halobacillus naozhouensis</name>
    <dbReference type="NCBI Taxonomy" id="554880"/>
    <lineage>
        <taxon>Bacteria</taxon>
        <taxon>Bacillati</taxon>
        <taxon>Bacillota</taxon>
        <taxon>Bacilli</taxon>
        <taxon>Bacillales</taxon>
        <taxon>Bacillaceae</taxon>
        <taxon>Halobacillus</taxon>
    </lineage>
</organism>
<evidence type="ECO:0000259" key="8">
    <source>
        <dbReference type="Pfam" id="PF01321"/>
    </source>
</evidence>
<evidence type="ECO:0000256" key="3">
    <source>
        <dbReference type="ARBA" id="ARBA00022723"/>
    </source>
</evidence>
<feature type="domain" description="Peptidase M24" evidence="7">
    <location>
        <begin position="147"/>
        <end position="349"/>
    </location>
</feature>
<dbReference type="PROSITE" id="PS00491">
    <property type="entry name" value="PROLINE_PEPTIDASE"/>
    <property type="match status" value="1"/>
</dbReference>
<keyword evidence="3 6" id="KW-0479">Metal-binding</keyword>
<dbReference type="InterPro" id="IPR000587">
    <property type="entry name" value="Creatinase_N"/>
</dbReference>
<evidence type="ECO:0000256" key="2">
    <source>
        <dbReference type="ARBA" id="ARBA00008766"/>
    </source>
</evidence>
<dbReference type="SUPFAM" id="SSF53092">
    <property type="entry name" value="Creatinase/prolidase N-terminal domain"/>
    <property type="match status" value="1"/>
</dbReference>
<dbReference type="EMBL" id="CP121671">
    <property type="protein sequence ID" value="WFT74572.1"/>
    <property type="molecule type" value="Genomic_DNA"/>
</dbReference>
<dbReference type="CDD" id="cd01092">
    <property type="entry name" value="APP-like"/>
    <property type="match status" value="1"/>
</dbReference>
<gene>
    <name evidence="9" type="ORF">P9989_19820</name>
</gene>
<protein>
    <submittedName>
        <fullName evidence="9">Xaa-Pro peptidase family protein</fullName>
    </submittedName>
</protein>